<organism evidence="1 2">
    <name type="scientific">Hohenbuehelia grisea</name>
    <dbReference type="NCBI Taxonomy" id="104357"/>
    <lineage>
        <taxon>Eukaryota</taxon>
        <taxon>Fungi</taxon>
        <taxon>Dikarya</taxon>
        <taxon>Basidiomycota</taxon>
        <taxon>Agaricomycotina</taxon>
        <taxon>Agaricomycetes</taxon>
        <taxon>Agaricomycetidae</taxon>
        <taxon>Agaricales</taxon>
        <taxon>Pleurotineae</taxon>
        <taxon>Pleurotaceae</taxon>
        <taxon>Hohenbuehelia</taxon>
    </lineage>
</organism>
<dbReference type="Proteomes" id="UP001556367">
    <property type="component" value="Unassembled WGS sequence"/>
</dbReference>
<reference evidence="2" key="1">
    <citation type="submission" date="2024-06" db="EMBL/GenBank/DDBJ databases">
        <title>Multi-omics analyses provide insights into the biosynthesis of the anticancer antibiotic pleurotin in Hohenbuehelia grisea.</title>
        <authorList>
            <person name="Weaver J.A."/>
            <person name="Alberti F."/>
        </authorList>
    </citation>
    <scope>NUCLEOTIDE SEQUENCE [LARGE SCALE GENOMIC DNA]</scope>
    <source>
        <strain evidence="2">T-177</strain>
    </source>
</reference>
<gene>
    <name evidence="1" type="ORF">HGRIS_001154</name>
</gene>
<comment type="caution">
    <text evidence="1">The sequence shown here is derived from an EMBL/GenBank/DDBJ whole genome shotgun (WGS) entry which is preliminary data.</text>
</comment>
<proteinExistence type="predicted"/>
<sequence length="107" mass="11549">MESGVRTLVQGSDVSILNSAWRNSQRTSEAAIYGGLRSHPTGVARFLQGGDVVFPDARDPPSGDGQPTSVLHRLILQTIGRPLWDFVSYMELLKAFRAAVVGSSASY</sequence>
<dbReference type="EMBL" id="JASNQZ010000005">
    <property type="protein sequence ID" value="KAL0957350.1"/>
    <property type="molecule type" value="Genomic_DNA"/>
</dbReference>
<accession>A0ABR3JNF0</accession>
<keyword evidence="2" id="KW-1185">Reference proteome</keyword>
<evidence type="ECO:0000313" key="2">
    <source>
        <dbReference type="Proteomes" id="UP001556367"/>
    </source>
</evidence>
<evidence type="ECO:0000313" key="1">
    <source>
        <dbReference type="EMBL" id="KAL0957350.1"/>
    </source>
</evidence>
<protein>
    <submittedName>
        <fullName evidence="1">Uncharacterized protein</fullName>
    </submittedName>
</protein>
<name>A0ABR3JNF0_9AGAR</name>